<dbReference type="OrthoDB" id="9793014at2"/>
<dbReference type="SUPFAM" id="SSF56784">
    <property type="entry name" value="HAD-like"/>
    <property type="match status" value="1"/>
</dbReference>
<dbReference type="InterPro" id="IPR023198">
    <property type="entry name" value="PGP-like_dom2"/>
</dbReference>
<dbReference type="SFLD" id="SFLDG01129">
    <property type="entry name" value="C1.5:_HAD__Beta-PGM__Phosphata"/>
    <property type="match status" value="1"/>
</dbReference>
<dbReference type="Gene3D" id="1.10.150.240">
    <property type="entry name" value="Putative phosphatase, domain 2"/>
    <property type="match status" value="1"/>
</dbReference>
<dbReference type="GO" id="GO:0008967">
    <property type="term" value="F:phosphoglycolate phosphatase activity"/>
    <property type="evidence" value="ECO:0007669"/>
    <property type="project" value="UniProtKB-EC"/>
</dbReference>
<dbReference type="EMBL" id="FOSV01000014">
    <property type="protein sequence ID" value="SFL38663.1"/>
    <property type="molecule type" value="Genomic_DNA"/>
</dbReference>
<organism evidence="5 6">
    <name type="scientific">Methylorubrum salsuginis</name>
    <dbReference type="NCBI Taxonomy" id="414703"/>
    <lineage>
        <taxon>Bacteria</taxon>
        <taxon>Pseudomonadati</taxon>
        <taxon>Pseudomonadota</taxon>
        <taxon>Alphaproteobacteria</taxon>
        <taxon>Hyphomicrobiales</taxon>
        <taxon>Methylobacteriaceae</taxon>
        <taxon>Methylorubrum</taxon>
    </lineage>
</organism>
<dbReference type="Gene3D" id="3.40.50.1000">
    <property type="entry name" value="HAD superfamily/HAD-like"/>
    <property type="match status" value="1"/>
</dbReference>
<evidence type="ECO:0000313" key="6">
    <source>
        <dbReference type="Proteomes" id="UP000198804"/>
    </source>
</evidence>
<dbReference type="Pfam" id="PF00702">
    <property type="entry name" value="Hydrolase"/>
    <property type="match status" value="1"/>
</dbReference>
<sequence length="224" mass="24141">MSRLDCYAVVVFDCDGVLLDSNDLKTALFREVLASHGFPPAEIEAFSAFQSTNFGLSRYRLFQAALDGRFGAIRPVPIETLLADFGRRCKNGYLTQPETPGLEAALVRARQGGRTLYVVSGSDEAELCDVLGARGLAGHFSAIYGSPATKADNLARIRAHRRASGGSDGERILFVGDAFADLQAARESEADFLFMARFSTVRPALEAEARAAGCGVIEDLRELA</sequence>
<protein>
    <recommendedName>
        <fullName evidence="4">phosphoglycolate phosphatase</fullName>
        <ecNumber evidence="4">3.1.3.18</ecNumber>
    </recommendedName>
</protein>
<gene>
    <name evidence="5" type="ORF">SAMN04488125_1145</name>
</gene>
<keyword evidence="6" id="KW-1185">Reference proteome</keyword>
<dbReference type="SFLD" id="SFLDS00003">
    <property type="entry name" value="Haloacid_Dehalogenase"/>
    <property type="match status" value="1"/>
</dbReference>
<dbReference type="RefSeq" id="WP_091948507.1">
    <property type="nucleotide sequence ID" value="NZ_FOSV01000014.1"/>
</dbReference>
<accession>A0A1I4HAF7</accession>
<dbReference type="InterPro" id="IPR036412">
    <property type="entry name" value="HAD-like_sf"/>
</dbReference>
<dbReference type="PANTHER" id="PTHR43434:SF1">
    <property type="entry name" value="PHOSPHOGLYCOLATE PHOSPHATASE"/>
    <property type="match status" value="1"/>
</dbReference>
<evidence type="ECO:0000256" key="3">
    <source>
        <dbReference type="ARBA" id="ARBA00006171"/>
    </source>
</evidence>
<dbReference type="EC" id="3.1.3.18" evidence="4"/>
<dbReference type="STRING" id="414703.SAMN04488125_1145"/>
<dbReference type="GO" id="GO:0006281">
    <property type="term" value="P:DNA repair"/>
    <property type="evidence" value="ECO:0007669"/>
    <property type="project" value="TreeGrafter"/>
</dbReference>
<evidence type="ECO:0000256" key="2">
    <source>
        <dbReference type="ARBA" id="ARBA00004818"/>
    </source>
</evidence>
<dbReference type="InterPro" id="IPR050155">
    <property type="entry name" value="HAD-like_hydrolase_sf"/>
</dbReference>
<evidence type="ECO:0000256" key="4">
    <source>
        <dbReference type="ARBA" id="ARBA00013078"/>
    </source>
</evidence>
<comment type="similarity">
    <text evidence="3">Belongs to the HAD-like hydrolase superfamily. CbbY/CbbZ/Gph/YieH family.</text>
</comment>
<dbReference type="Proteomes" id="UP000198804">
    <property type="component" value="Unassembled WGS sequence"/>
</dbReference>
<comment type="pathway">
    <text evidence="2">Organic acid metabolism; glycolate biosynthesis; glycolate from 2-phosphoglycolate: step 1/1.</text>
</comment>
<name>A0A1I4HAF7_9HYPH</name>
<dbReference type="AlphaFoldDB" id="A0A1I4HAF7"/>
<dbReference type="GO" id="GO:0005829">
    <property type="term" value="C:cytosol"/>
    <property type="evidence" value="ECO:0007669"/>
    <property type="project" value="TreeGrafter"/>
</dbReference>
<reference evidence="6" key="1">
    <citation type="submission" date="2016-10" db="EMBL/GenBank/DDBJ databases">
        <authorList>
            <person name="Varghese N."/>
            <person name="Submissions S."/>
        </authorList>
    </citation>
    <scope>NUCLEOTIDE SEQUENCE [LARGE SCALE GENOMIC DNA]</scope>
    <source>
        <strain evidence="6">CGMCC 1.6474</strain>
    </source>
</reference>
<proteinExistence type="inferred from homology"/>
<evidence type="ECO:0000256" key="1">
    <source>
        <dbReference type="ARBA" id="ARBA00000830"/>
    </source>
</evidence>
<comment type="catalytic activity">
    <reaction evidence="1">
        <text>2-phosphoglycolate + H2O = glycolate + phosphate</text>
        <dbReference type="Rhea" id="RHEA:14369"/>
        <dbReference type="ChEBI" id="CHEBI:15377"/>
        <dbReference type="ChEBI" id="CHEBI:29805"/>
        <dbReference type="ChEBI" id="CHEBI:43474"/>
        <dbReference type="ChEBI" id="CHEBI:58033"/>
        <dbReference type="EC" id="3.1.3.18"/>
    </reaction>
</comment>
<dbReference type="PANTHER" id="PTHR43434">
    <property type="entry name" value="PHOSPHOGLYCOLATE PHOSPHATASE"/>
    <property type="match status" value="1"/>
</dbReference>
<dbReference type="InterPro" id="IPR023214">
    <property type="entry name" value="HAD_sf"/>
</dbReference>
<evidence type="ECO:0000313" key="5">
    <source>
        <dbReference type="EMBL" id="SFL38663.1"/>
    </source>
</evidence>